<proteinExistence type="predicted"/>
<dbReference type="PANTHER" id="PTHR22901:SF0">
    <property type="entry name" value="SIALATE O-ACETYLESTERASE"/>
    <property type="match status" value="1"/>
</dbReference>
<evidence type="ECO:0000259" key="3">
    <source>
        <dbReference type="Pfam" id="PF03629"/>
    </source>
</evidence>
<dbReference type="Proteomes" id="UP000253426">
    <property type="component" value="Unassembled WGS sequence"/>
</dbReference>
<dbReference type="GO" id="GO:0001681">
    <property type="term" value="F:sialate O-acetylesterase activity"/>
    <property type="evidence" value="ECO:0007669"/>
    <property type="project" value="InterPro"/>
</dbReference>
<organism evidence="4 5">
    <name type="scientific">Roseimicrobium gellanilyticum</name>
    <dbReference type="NCBI Taxonomy" id="748857"/>
    <lineage>
        <taxon>Bacteria</taxon>
        <taxon>Pseudomonadati</taxon>
        <taxon>Verrucomicrobiota</taxon>
        <taxon>Verrucomicrobiia</taxon>
        <taxon>Verrucomicrobiales</taxon>
        <taxon>Verrucomicrobiaceae</taxon>
        <taxon>Roseimicrobium</taxon>
    </lineage>
</organism>
<name>A0A366HFY9_9BACT</name>
<gene>
    <name evidence="4" type="ORF">DES53_107317</name>
</gene>
<sequence>MAAVRLHPLFAENAVFQCDKPVPVWGWADMGEEVAVTFADQSKTVKADEQGKWMVKLDAMKASAIPGVLTAKGTNTITAKNILVGEVWLGSGQSNMAMTVNRAKDFEKEKQAAELPQIRMFTVKSTPSDKPQSICEGQWVECSPDTVAGFSATAYFFGREIHRELKLPVGIINSSVGGTPIDSWISAEAQRASADLKPLIAELEGNAKVLDPAMAQAQYEKQLERWEALSKQARTEGKPVPRKPQNPLEVRKRKGNIGGLYNGKIAPLVPYALRGVLWYQGEANTTPQKASFYQYQLPLLVNEWRGQWGEELPFAWVQLPNYANRADGWCLVREAMLKTLKLPKTGMAVTIDVGEAKDIHPKNKQAVGQRLALWALGSVYGKTREFSGPLLDGHDVEKGRVVLSFTHADGLTAKEGELKEFLIAGEDRQWKPAKAEIVDGKVQVSNPEVPAPVAVRYAWKDNCLATLFNSAGLPASPFRTDDWPVKLEEPPVRPVRAKAAKPSTTVSETPKVQPQQ</sequence>
<dbReference type="PANTHER" id="PTHR22901">
    <property type="entry name" value="SIALATE O-ACETYLESTERASE"/>
    <property type="match status" value="1"/>
</dbReference>
<feature type="compositionally biased region" description="Basic and acidic residues" evidence="2">
    <location>
        <begin position="481"/>
        <end position="491"/>
    </location>
</feature>
<dbReference type="Pfam" id="PF03629">
    <property type="entry name" value="SASA"/>
    <property type="match status" value="2"/>
</dbReference>
<evidence type="ECO:0000256" key="2">
    <source>
        <dbReference type="SAM" id="MobiDB-lite"/>
    </source>
</evidence>
<feature type="domain" description="Sialate O-acetylesterase" evidence="3">
    <location>
        <begin position="86"/>
        <end position="187"/>
    </location>
</feature>
<keyword evidence="5" id="KW-1185">Reference proteome</keyword>
<dbReference type="Gene3D" id="3.40.50.1110">
    <property type="entry name" value="SGNH hydrolase"/>
    <property type="match status" value="1"/>
</dbReference>
<dbReference type="GO" id="GO:0005975">
    <property type="term" value="P:carbohydrate metabolic process"/>
    <property type="evidence" value="ECO:0007669"/>
    <property type="project" value="TreeGrafter"/>
</dbReference>
<dbReference type="InterPro" id="IPR036514">
    <property type="entry name" value="SGNH_hydro_sf"/>
</dbReference>
<reference evidence="4 5" key="1">
    <citation type="submission" date="2018-06" db="EMBL/GenBank/DDBJ databases">
        <title>Genomic Encyclopedia of Type Strains, Phase IV (KMG-IV): sequencing the most valuable type-strain genomes for metagenomic binning, comparative biology and taxonomic classification.</title>
        <authorList>
            <person name="Goeker M."/>
        </authorList>
    </citation>
    <scope>NUCLEOTIDE SEQUENCE [LARGE SCALE GENOMIC DNA]</scope>
    <source>
        <strain evidence="4 5">DSM 25532</strain>
    </source>
</reference>
<evidence type="ECO:0000313" key="4">
    <source>
        <dbReference type="EMBL" id="RBP41484.1"/>
    </source>
</evidence>
<feature type="compositionally biased region" description="Polar residues" evidence="2">
    <location>
        <begin position="502"/>
        <end position="516"/>
    </location>
</feature>
<accession>A0A366HFY9</accession>
<evidence type="ECO:0000256" key="1">
    <source>
        <dbReference type="ARBA" id="ARBA00022801"/>
    </source>
</evidence>
<dbReference type="EMBL" id="QNRR01000007">
    <property type="protein sequence ID" value="RBP41484.1"/>
    <property type="molecule type" value="Genomic_DNA"/>
</dbReference>
<keyword evidence="1" id="KW-0378">Hydrolase</keyword>
<dbReference type="InterPro" id="IPR005181">
    <property type="entry name" value="SASA"/>
</dbReference>
<evidence type="ECO:0000313" key="5">
    <source>
        <dbReference type="Proteomes" id="UP000253426"/>
    </source>
</evidence>
<comment type="caution">
    <text evidence="4">The sequence shown here is derived from an EMBL/GenBank/DDBJ whole genome shotgun (WGS) entry which is preliminary data.</text>
</comment>
<protein>
    <submittedName>
        <fullName evidence="4">Sialate O-acetylesterase</fullName>
    </submittedName>
</protein>
<feature type="region of interest" description="Disordered" evidence="2">
    <location>
        <begin position="481"/>
        <end position="516"/>
    </location>
</feature>
<dbReference type="InterPro" id="IPR039329">
    <property type="entry name" value="SIAE"/>
</dbReference>
<dbReference type="AlphaFoldDB" id="A0A366HFY9"/>
<feature type="domain" description="Sialate O-acetylesterase" evidence="3">
    <location>
        <begin position="272"/>
        <end position="372"/>
    </location>
</feature>
<dbReference type="SUPFAM" id="SSF52266">
    <property type="entry name" value="SGNH hydrolase"/>
    <property type="match status" value="1"/>
</dbReference>